<evidence type="ECO:0000256" key="6">
    <source>
        <dbReference type="ARBA" id="ARBA00023004"/>
    </source>
</evidence>
<dbReference type="Gene3D" id="3.60.130.10">
    <property type="entry name" value="Clavaminate synthase-like"/>
    <property type="match status" value="1"/>
</dbReference>
<keyword evidence="9" id="KW-1185">Reference proteome</keyword>
<dbReference type="GO" id="GO:0051213">
    <property type="term" value="F:dioxygenase activity"/>
    <property type="evidence" value="ECO:0007669"/>
    <property type="project" value="UniProtKB-KW"/>
</dbReference>
<protein>
    <submittedName>
        <fullName evidence="8">Taurine catabolism dioxygenase</fullName>
    </submittedName>
</protein>
<comment type="similarity">
    <text evidence="2">Belongs to the TfdA dioxygenase family.</text>
</comment>
<dbReference type="EMBL" id="MU150309">
    <property type="protein sequence ID" value="KAF9459870.1"/>
    <property type="molecule type" value="Genomic_DNA"/>
</dbReference>
<dbReference type="GO" id="GO:0046872">
    <property type="term" value="F:metal ion binding"/>
    <property type="evidence" value="ECO:0007669"/>
    <property type="project" value="UniProtKB-KW"/>
</dbReference>
<evidence type="ECO:0000256" key="1">
    <source>
        <dbReference type="ARBA" id="ARBA00001954"/>
    </source>
</evidence>
<accession>A0A9P5Y002</accession>
<organism evidence="8 9">
    <name type="scientific">Collybia nuda</name>
    <dbReference type="NCBI Taxonomy" id="64659"/>
    <lineage>
        <taxon>Eukaryota</taxon>
        <taxon>Fungi</taxon>
        <taxon>Dikarya</taxon>
        <taxon>Basidiomycota</taxon>
        <taxon>Agaricomycotina</taxon>
        <taxon>Agaricomycetes</taxon>
        <taxon>Agaricomycetidae</taxon>
        <taxon>Agaricales</taxon>
        <taxon>Tricholomatineae</taxon>
        <taxon>Clitocybaceae</taxon>
        <taxon>Collybia</taxon>
    </lineage>
</organism>
<proteinExistence type="inferred from homology"/>
<sequence>MSIQLTPLPLSPKADRVKMAEFGREIKGVDLNNVTPSQFAQIREALYKHEIILFRDVKISPADQAAFTKAFDPTSNGYGHAFDPSVSEISTRLLQMHGIPGVPEVQLIGHGTVLNHEGVARADLNHPTHKEFHKTVVSPEDEAKGYTRYYRWHIDAAFYDLSPPRVTSLYGAVVPKGIPQIVRYDDGSGDELPVTLGATAFVSGNNTFELLPAEYKSLAVRMKIKYAPHLYAWVNNTHAVSSGIAIENEGLEVPLGDLPPWTEEKRKVLSALWKNEVTGKLHFQVHPSIAHELLIDPLPAGANRTGALYPDGAHITDLRTVRDILFKIQRPGIASNLVYAHDWQKNDLVLFHNRGLMHSVTGALKDDDLRVFHQCNLHGSDDPAPPSAEDIKKYA</sequence>
<dbReference type="PANTHER" id="PTHR43779:SF2">
    <property type="entry name" value="ALPHA-KETOGLUTARATE-DEPENDENT XANTHINE DIOXYGENASE XAN1"/>
    <property type="match status" value="1"/>
</dbReference>
<feature type="domain" description="TauD/TfdA-like" evidence="7">
    <location>
        <begin position="20"/>
        <end position="375"/>
    </location>
</feature>
<evidence type="ECO:0000256" key="5">
    <source>
        <dbReference type="ARBA" id="ARBA00023002"/>
    </source>
</evidence>
<keyword evidence="5" id="KW-0560">Oxidoreductase</keyword>
<evidence type="ECO:0000256" key="3">
    <source>
        <dbReference type="ARBA" id="ARBA00022723"/>
    </source>
</evidence>
<comment type="cofactor">
    <cofactor evidence="1">
        <name>Fe(2+)</name>
        <dbReference type="ChEBI" id="CHEBI:29033"/>
    </cofactor>
</comment>
<dbReference type="InterPro" id="IPR051178">
    <property type="entry name" value="TfdA_dioxygenase"/>
</dbReference>
<evidence type="ECO:0000313" key="8">
    <source>
        <dbReference type="EMBL" id="KAF9459870.1"/>
    </source>
</evidence>
<dbReference type="Pfam" id="PF02668">
    <property type="entry name" value="TauD"/>
    <property type="match status" value="1"/>
</dbReference>
<dbReference type="PANTHER" id="PTHR43779">
    <property type="entry name" value="DIOXYGENASE RV0097-RELATED"/>
    <property type="match status" value="1"/>
</dbReference>
<evidence type="ECO:0000259" key="7">
    <source>
        <dbReference type="Pfam" id="PF02668"/>
    </source>
</evidence>
<keyword evidence="3" id="KW-0479">Metal-binding</keyword>
<dbReference type="Proteomes" id="UP000807353">
    <property type="component" value="Unassembled WGS sequence"/>
</dbReference>
<name>A0A9P5Y002_9AGAR</name>
<evidence type="ECO:0000256" key="4">
    <source>
        <dbReference type="ARBA" id="ARBA00022964"/>
    </source>
</evidence>
<dbReference type="InterPro" id="IPR003819">
    <property type="entry name" value="TauD/TfdA-like"/>
</dbReference>
<dbReference type="InterPro" id="IPR042098">
    <property type="entry name" value="TauD-like_sf"/>
</dbReference>
<comment type="caution">
    <text evidence="8">The sequence shown here is derived from an EMBL/GenBank/DDBJ whole genome shotgun (WGS) entry which is preliminary data.</text>
</comment>
<evidence type="ECO:0000256" key="2">
    <source>
        <dbReference type="ARBA" id="ARBA00005896"/>
    </source>
</evidence>
<dbReference type="SUPFAM" id="SSF51197">
    <property type="entry name" value="Clavaminate synthase-like"/>
    <property type="match status" value="1"/>
</dbReference>
<dbReference type="AlphaFoldDB" id="A0A9P5Y002"/>
<evidence type="ECO:0000313" key="9">
    <source>
        <dbReference type="Proteomes" id="UP000807353"/>
    </source>
</evidence>
<dbReference type="OrthoDB" id="93019at2759"/>
<reference evidence="8" key="1">
    <citation type="submission" date="2020-11" db="EMBL/GenBank/DDBJ databases">
        <authorList>
            <consortium name="DOE Joint Genome Institute"/>
            <person name="Ahrendt S."/>
            <person name="Riley R."/>
            <person name="Andreopoulos W."/>
            <person name="Labutti K."/>
            <person name="Pangilinan J."/>
            <person name="Ruiz-Duenas F.J."/>
            <person name="Barrasa J.M."/>
            <person name="Sanchez-Garcia M."/>
            <person name="Camarero S."/>
            <person name="Miyauchi S."/>
            <person name="Serrano A."/>
            <person name="Linde D."/>
            <person name="Babiker R."/>
            <person name="Drula E."/>
            <person name="Ayuso-Fernandez I."/>
            <person name="Pacheco R."/>
            <person name="Padilla G."/>
            <person name="Ferreira P."/>
            <person name="Barriuso J."/>
            <person name="Kellner H."/>
            <person name="Castanera R."/>
            <person name="Alfaro M."/>
            <person name="Ramirez L."/>
            <person name="Pisabarro A.G."/>
            <person name="Kuo A."/>
            <person name="Tritt A."/>
            <person name="Lipzen A."/>
            <person name="He G."/>
            <person name="Yan M."/>
            <person name="Ng V."/>
            <person name="Cullen D."/>
            <person name="Martin F."/>
            <person name="Rosso M.-N."/>
            <person name="Henrissat B."/>
            <person name="Hibbett D."/>
            <person name="Martinez A.T."/>
            <person name="Grigoriev I.V."/>
        </authorList>
    </citation>
    <scope>NUCLEOTIDE SEQUENCE</scope>
    <source>
        <strain evidence="8">CBS 247.69</strain>
    </source>
</reference>
<keyword evidence="4 8" id="KW-0223">Dioxygenase</keyword>
<keyword evidence="6" id="KW-0408">Iron</keyword>
<gene>
    <name evidence="8" type="ORF">BDZ94DRAFT_1267294</name>
</gene>